<sequence length="121" mass="12119">MSYSEPPNYGSPPPPPPGGGYGAPPPGYGGAQPQSNSVMAIISLVTGILGVVCCGSFVFAVAALILGFLARKEINQSGGAKKGSGMATAGIVLGVIGLVISVIWIILVVTTGDFNFYTSTS</sequence>
<organism evidence="4 5">
    <name type="scientific">Nocardioides panacisoli</name>
    <dbReference type="NCBI Taxonomy" id="627624"/>
    <lineage>
        <taxon>Bacteria</taxon>
        <taxon>Bacillati</taxon>
        <taxon>Actinomycetota</taxon>
        <taxon>Actinomycetes</taxon>
        <taxon>Propionibacteriales</taxon>
        <taxon>Nocardioidaceae</taxon>
        <taxon>Nocardioides</taxon>
    </lineage>
</organism>
<dbReference type="InterPro" id="IPR025241">
    <property type="entry name" value="DUF4190"/>
</dbReference>
<feature type="transmembrane region" description="Helical" evidence="2">
    <location>
        <begin position="38"/>
        <end position="69"/>
    </location>
</feature>
<accession>A0ABP7IN84</accession>
<feature type="transmembrane region" description="Helical" evidence="2">
    <location>
        <begin position="90"/>
        <end position="109"/>
    </location>
</feature>
<evidence type="ECO:0000256" key="1">
    <source>
        <dbReference type="SAM" id="MobiDB-lite"/>
    </source>
</evidence>
<keyword evidence="2" id="KW-0472">Membrane</keyword>
<feature type="domain" description="DUF4190" evidence="3">
    <location>
        <begin position="39"/>
        <end position="103"/>
    </location>
</feature>
<feature type="region of interest" description="Disordered" evidence="1">
    <location>
        <begin position="1"/>
        <end position="29"/>
    </location>
</feature>
<keyword evidence="2" id="KW-1133">Transmembrane helix</keyword>
<protein>
    <recommendedName>
        <fullName evidence="3">DUF4190 domain-containing protein</fullName>
    </recommendedName>
</protein>
<dbReference type="RefSeq" id="WP_344775877.1">
    <property type="nucleotide sequence ID" value="NZ_BAABAH010000008.1"/>
</dbReference>
<dbReference type="Proteomes" id="UP001501821">
    <property type="component" value="Unassembled WGS sequence"/>
</dbReference>
<dbReference type="Pfam" id="PF13828">
    <property type="entry name" value="DUF4190"/>
    <property type="match status" value="1"/>
</dbReference>
<name>A0ABP7IN84_9ACTN</name>
<evidence type="ECO:0000259" key="3">
    <source>
        <dbReference type="Pfam" id="PF13828"/>
    </source>
</evidence>
<dbReference type="EMBL" id="BAABAH010000008">
    <property type="protein sequence ID" value="GAA3822452.1"/>
    <property type="molecule type" value="Genomic_DNA"/>
</dbReference>
<gene>
    <name evidence="4" type="ORF">GCM10022242_25020</name>
</gene>
<reference evidence="5" key="1">
    <citation type="journal article" date="2019" name="Int. J. Syst. Evol. Microbiol.">
        <title>The Global Catalogue of Microorganisms (GCM) 10K type strain sequencing project: providing services to taxonomists for standard genome sequencing and annotation.</title>
        <authorList>
            <consortium name="The Broad Institute Genomics Platform"/>
            <consortium name="The Broad Institute Genome Sequencing Center for Infectious Disease"/>
            <person name="Wu L."/>
            <person name="Ma J."/>
        </authorList>
    </citation>
    <scope>NUCLEOTIDE SEQUENCE [LARGE SCALE GENOMIC DNA]</scope>
    <source>
        <strain evidence="5">JCM 16953</strain>
    </source>
</reference>
<evidence type="ECO:0000313" key="4">
    <source>
        <dbReference type="EMBL" id="GAA3822452.1"/>
    </source>
</evidence>
<keyword evidence="2" id="KW-0812">Transmembrane</keyword>
<proteinExistence type="predicted"/>
<evidence type="ECO:0000256" key="2">
    <source>
        <dbReference type="SAM" id="Phobius"/>
    </source>
</evidence>
<evidence type="ECO:0000313" key="5">
    <source>
        <dbReference type="Proteomes" id="UP001501821"/>
    </source>
</evidence>
<feature type="compositionally biased region" description="Pro residues" evidence="1">
    <location>
        <begin position="9"/>
        <end position="27"/>
    </location>
</feature>
<comment type="caution">
    <text evidence="4">The sequence shown here is derived from an EMBL/GenBank/DDBJ whole genome shotgun (WGS) entry which is preliminary data.</text>
</comment>
<keyword evidence="5" id="KW-1185">Reference proteome</keyword>